<keyword evidence="1" id="KW-1133">Transmembrane helix</keyword>
<comment type="caution">
    <text evidence="2">The sequence shown here is derived from an EMBL/GenBank/DDBJ whole genome shotgun (WGS) entry which is preliminary data.</text>
</comment>
<feature type="transmembrane region" description="Helical" evidence="1">
    <location>
        <begin position="86"/>
        <end position="106"/>
    </location>
</feature>
<accession>A0A4Y2Q7A9</accession>
<protein>
    <submittedName>
        <fullName evidence="2">Uncharacterized protein</fullName>
    </submittedName>
</protein>
<dbReference type="EMBL" id="BGPR01013146">
    <property type="protein sequence ID" value="GBN59449.1"/>
    <property type="molecule type" value="Genomic_DNA"/>
</dbReference>
<evidence type="ECO:0000313" key="3">
    <source>
        <dbReference type="Proteomes" id="UP000499080"/>
    </source>
</evidence>
<reference evidence="2 3" key="1">
    <citation type="journal article" date="2019" name="Sci. Rep.">
        <title>Orb-weaving spider Araneus ventricosus genome elucidates the spidroin gene catalogue.</title>
        <authorList>
            <person name="Kono N."/>
            <person name="Nakamura H."/>
            <person name="Ohtoshi R."/>
            <person name="Moran D.A.P."/>
            <person name="Shinohara A."/>
            <person name="Yoshida Y."/>
            <person name="Fujiwara M."/>
            <person name="Mori M."/>
            <person name="Tomita M."/>
            <person name="Arakawa K."/>
        </authorList>
    </citation>
    <scope>NUCLEOTIDE SEQUENCE [LARGE SCALE GENOMIC DNA]</scope>
</reference>
<organism evidence="2 3">
    <name type="scientific">Araneus ventricosus</name>
    <name type="common">Orbweaver spider</name>
    <name type="synonym">Epeira ventricosa</name>
    <dbReference type="NCBI Taxonomy" id="182803"/>
    <lineage>
        <taxon>Eukaryota</taxon>
        <taxon>Metazoa</taxon>
        <taxon>Ecdysozoa</taxon>
        <taxon>Arthropoda</taxon>
        <taxon>Chelicerata</taxon>
        <taxon>Arachnida</taxon>
        <taxon>Araneae</taxon>
        <taxon>Araneomorphae</taxon>
        <taxon>Entelegynae</taxon>
        <taxon>Araneoidea</taxon>
        <taxon>Araneidae</taxon>
        <taxon>Araneus</taxon>
    </lineage>
</organism>
<sequence>MLRMFHTQTLIENCTLVYTPDVDVKSLLNHLKKQLQENPTALHYKSLDESHTMKITCFSHYLDTLKTVQVQLFKKPYCGYGISKGFSQFFILICCLIGKILIFFNMDGASGRTRARQWKFLCPVDETFCTRDSTS</sequence>
<keyword evidence="3" id="KW-1185">Reference proteome</keyword>
<evidence type="ECO:0000313" key="2">
    <source>
        <dbReference type="EMBL" id="GBN59449.1"/>
    </source>
</evidence>
<keyword evidence="1" id="KW-0812">Transmembrane</keyword>
<name>A0A4Y2Q7A9_ARAVE</name>
<proteinExistence type="predicted"/>
<keyword evidence="1" id="KW-0472">Membrane</keyword>
<dbReference type="Proteomes" id="UP000499080">
    <property type="component" value="Unassembled WGS sequence"/>
</dbReference>
<gene>
    <name evidence="2" type="ORF">AVEN_59953_1</name>
</gene>
<dbReference type="AlphaFoldDB" id="A0A4Y2Q7A9"/>
<evidence type="ECO:0000256" key="1">
    <source>
        <dbReference type="SAM" id="Phobius"/>
    </source>
</evidence>